<sequence length="213" mass="24392">MNKDEIISFIKKEFKKGKIRSEMFPMMTNFGIKDYSETVHTVGINYITAIGRFIDGVTSLSECPVFPCNTENNYGQMVAESQASYGDKADEVRPDSIWFSKKDNSPILICEFERYEKNRRKDLKIKEKIENLLLAYHQLGGNVPIILFVYWSYAGENPGDIKEYISILDNGFKKSNGFYVRGINALKTTYLVYRCVASGNIDNLTLNQWVEVG</sequence>
<organism evidence="1 2">
    <name type="scientific">Desulfotomaculum nigrificans (strain DSM 14880 / VKM B-2319 / CO-1-SRB)</name>
    <name type="common">Desulfotomaculum carboxydivorans</name>
    <dbReference type="NCBI Taxonomy" id="868595"/>
    <lineage>
        <taxon>Bacteria</taxon>
        <taxon>Bacillati</taxon>
        <taxon>Bacillota</taxon>
        <taxon>Clostridia</taxon>
        <taxon>Eubacteriales</taxon>
        <taxon>Desulfotomaculaceae</taxon>
        <taxon>Desulfotomaculum</taxon>
    </lineage>
</organism>
<dbReference type="RefSeq" id="WP_013809522.1">
    <property type="nucleotide sequence ID" value="NC_015565.1"/>
</dbReference>
<dbReference type="STRING" id="868595.Desca_0292"/>
<evidence type="ECO:0000313" key="2">
    <source>
        <dbReference type="Proteomes" id="UP000009226"/>
    </source>
</evidence>
<dbReference type="AlphaFoldDB" id="F6B6C5"/>
<evidence type="ECO:0000313" key="1">
    <source>
        <dbReference type="EMBL" id="AEF93196.1"/>
    </source>
</evidence>
<name>F6B6C5_DESCC</name>
<reference evidence="1 2" key="1">
    <citation type="submission" date="2011-05" db="EMBL/GenBank/DDBJ databases">
        <title>Complete sequence of Desulfotomaculum carboxydivorans CO-1-SRB.</title>
        <authorList>
            <consortium name="US DOE Joint Genome Institute"/>
            <person name="Lucas S."/>
            <person name="Han J."/>
            <person name="Lapidus A."/>
            <person name="Cheng J.-F."/>
            <person name="Goodwin L."/>
            <person name="Pitluck S."/>
            <person name="Peters L."/>
            <person name="Mikhailova N."/>
            <person name="Lu M."/>
            <person name="Han C."/>
            <person name="Tapia R."/>
            <person name="Land M."/>
            <person name="Hauser L."/>
            <person name="Kyrpides N."/>
            <person name="Ivanova N."/>
            <person name="Pagani I."/>
            <person name="Stams A."/>
            <person name="Plugge C."/>
            <person name="Muyzer G."/>
            <person name="Kuever J."/>
            <person name="Parshina S."/>
            <person name="Ivanova A."/>
            <person name="Nazina T."/>
            <person name="Woyke T."/>
        </authorList>
    </citation>
    <scope>NUCLEOTIDE SEQUENCE [LARGE SCALE GENOMIC DNA]</scope>
    <source>
        <strain evidence="2">DSM 14880 / VKM B-2319 / CO-1-SRB</strain>
    </source>
</reference>
<keyword evidence="2" id="KW-1185">Reference proteome</keyword>
<dbReference type="HOGENOM" id="CLU_1292681_0_0_9"/>
<gene>
    <name evidence="1" type="ordered locus">Desca_0292</name>
</gene>
<dbReference type="EMBL" id="CP002736">
    <property type="protein sequence ID" value="AEF93196.1"/>
    <property type="molecule type" value="Genomic_DNA"/>
</dbReference>
<dbReference type="KEGG" id="dca:Desca_0292"/>
<accession>F6B6C5</accession>
<dbReference type="Proteomes" id="UP000009226">
    <property type="component" value="Chromosome"/>
</dbReference>
<dbReference type="eggNOG" id="ENOG502Z845">
    <property type="taxonomic scope" value="Bacteria"/>
</dbReference>
<proteinExistence type="predicted"/>
<protein>
    <submittedName>
        <fullName evidence="1">Uncharacterized protein</fullName>
    </submittedName>
</protein>